<evidence type="ECO:0000256" key="14">
    <source>
        <dbReference type="SAM" id="Phobius"/>
    </source>
</evidence>
<evidence type="ECO:0000256" key="12">
    <source>
        <dbReference type="ARBA" id="ARBA00030266"/>
    </source>
</evidence>
<evidence type="ECO:0000256" key="8">
    <source>
        <dbReference type="ARBA" id="ARBA00023031"/>
    </source>
</evidence>
<keyword evidence="4" id="KW-0813">Transport</keyword>
<sequence>MLELPRLALYLAIIVVTFLGCELALKATKSRQGCTVVITGESVKIIGCEFTESFIEYAKNLKPANHW</sequence>
<dbReference type="InterPro" id="IPR003411">
    <property type="entry name" value="TGBp3"/>
</dbReference>
<keyword evidence="5 14" id="KW-0812">Transmembrane</keyword>
<comment type="similarity">
    <text evidence="2">Belongs to the Tymovirales TGBp3 protein family.</text>
</comment>
<evidence type="ECO:0000313" key="15">
    <source>
        <dbReference type="EMBL" id="AID60177.1"/>
    </source>
</evidence>
<evidence type="ECO:0000256" key="10">
    <source>
        <dbReference type="ARBA" id="ARBA00023184"/>
    </source>
</evidence>
<protein>
    <recommendedName>
        <fullName evidence="3">Movement protein TGBp3</fullName>
    </recommendedName>
    <alternativeName>
        <fullName evidence="12">7 kDa protein</fullName>
    </alternativeName>
    <alternativeName>
        <fullName evidence="13">Triple gene block 3 protein</fullName>
    </alternativeName>
</protein>
<evidence type="ECO:0000256" key="9">
    <source>
        <dbReference type="ARBA" id="ARBA00023136"/>
    </source>
</evidence>
<evidence type="ECO:0000256" key="1">
    <source>
        <dbReference type="ARBA" id="ARBA00004625"/>
    </source>
</evidence>
<dbReference type="GO" id="GO:0046740">
    <property type="term" value="P:transport of virus in host, cell to cell"/>
    <property type="evidence" value="ECO:0007669"/>
    <property type="project" value="UniProtKB-KW"/>
</dbReference>
<proteinExistence type="inferred from homology"/>
<evidence type="ECO:0000256" key="7">
    <source>
        <dbReference type="ARBA" id="ARBA00022989"/>
    </source>
</evidence>
<dbReference type="GO" id="GO:0044167">
    <property type="term" value="C:host cell endoplasmic reticulum membrane"/>
    <property type="evidence" value="ECO:0007669"/>
    <property type="project" value="UniProtKB-SubCell"/>
</dbReference>
<keyword evidence="6" id="KW-1043">Host membrane</keyword>
<evidence type="ECO:0000256" key="6">
    <source>
        <dbReference type="ARBA" id="ARBA00022870"/>
    </source>
</evidence>
<keyword evidence="9 14" id="KW-0472">Membrane</keyword>
<evidence type="ECO:0000256" key="3">
    <source>
        <dbReference type="ARBA" id="ARBA00013812"/>
    </source>
</evidence>
<dbReference type="Pfam" id="PF02495">
    <property type="entry name" value="TGBp3"/>
    <property type="match status" value="1"/>
</dbReference>
<dbReference type="EMBL" id="KF546312">
    <property type="protein sequence ID" value="AID60177.1"/>
    <property type="molecule type" value="Genomic_RNA"/>
</dbReference>
<accession>A0A068F4B5</accession>
<feature type="transmembrane region" description="Helical" evidence="14">
    <location>
        <begin position="6"/>
        <end position="25"/>
    </location>
</feature>
<reference evidence="15" key="2">
    <citation type="journal article" date="2014" name="Plant Dis.">
        <title>First Report of Potato Virus H on Solanum muricatum in China.</title>
        <authorList>
            <person name="Abouelnasr H.M."/>
            <person name="Li Y.Y."/>
            <person name="Zhang Z.Y."/>
            <person name="Liu J.Y."/>
            <person name="Li S.F."/>
            <person name="Li D.W."/>
            <person name="Yu J.L."/>
            <person name="McBeath J.H."/>
            <person name="Han C.G."/>
        </authorList>
    </citation>
    <scope>NUCLEOTIDE SEQUENCE</scope>
    <source>
        <strain evidence="15">Pep</strain>
    </source>
</reference>
<keyword evidence="10" id="KW-1038">Host endoplasmic reticulum</keyword>
<evidence type="ECO:0000256" key="11">
    <source>
        <dbReference type="ARBA" id="ARBA00025270"/>
    </source>
</evidence>
<dbReference type="PROSITE" id="PS51257">
    <property type="entry name" value="PROKAR_LIPOPROTEIN"/>
    <property type="match status" value="1"/>
</dbReference>
<keyword evidence="7 14" id="KW-1133">Transmembrane helix</keyword>
<evidence type="ECO:0000256" key="2">
    <source>
        <dbReference type="ARBA" id="ARBA00010355"/>
    </source>
</evidence>
<name>A0A068F4B5_9VIRU</name>
<comment type="subcellular location">
    <subcellularLocation>
        <location evidence="1">Host endoplasmic reticulum membrane</location>
    </subcellularLocation>
</comment>
<gene>
    <name evidence="15" type="primary">TGB3</name>
</gene>
<keyword evidence="8" id="KW-0916">Viral movement protein</keyword>
<evidence type="ECO:0000256" key="4">
    <source>
        <dbReference type="ARBA" id="ARBA00022448"/>
    </source>
</evidence>
<evidence type="ECO:0000256" key="5">
    <source>
        <dbReference type="ARBA" id="ARBA00022692"/>
    </source>
</evidence>
<organism evidence="15">
    <name type="scientific">Potato virus H</name>
    <dbReference type="NCBI Taxonomy" id="1046402"/>
    <lineage>
        <taxon>Viruses</taxon>
        <taxon>Riboviria</taxon>
        <taxon>Orthornavirae</taxon>
        <taxon>Kitrinoviricota</taxon>
        <taxon>Alsuviricetes</taxon>
        <taxon>Tymovirales</taxon>
        <taxon>Betaflexiviridae</taxon>
        <taxon>Quinvirinae</taxon>
        <taxon>Carlavirus</taxon>
        <taxon>Carlavirus chisolani</taxon>
    </lineage>
</organism>
<comment type="function">
    <text evidence="11">Plays a role in viral cell-to-cell propagation, by facilitating genome transport to neighboring plant cells through plasmosdesmata. May induce the formation of granular vesicles derived from the Endoplasmic reticulum, which align on actin filaments.</text>
</comment>
<reference evidence="15" key="1">
    <citation type="submission" date="2013-08" db="EMBL/GenBank/DDBJ databases">
        <authorList>
            <person name="Aboelnasr H.M."/>
            <person name="Han C.G."/>
            <person name="Li Y.Y."/>
        </authorList>
    </citation>
    <scope>NUCLEOTIDE SEQUENCE</scope>
    <source>
        <strain evidence="15">Pep</strain>
    </source>
</reference>
<evidence type="ECO:0000256" key="13">
    <source>
        <dbReference type="ARBA" id="ARBA00033148"/>
    </source>
</evidence>